<keyword evidence="2" id="KW-0808">Transferase</keyword>
<dbReference type="Proteomes" id="UP000317835">
    <property type="component" value="Chromosome"/>
</dbReference>
<dbReference type="OrthoDB" id="267082at2"/>
<reference evidence="2 3" key="1">
    <citation type="submission" date="2019-02" db="EMBL/GenBank/DDBJ databases">
        <title>Deep-cultivation of Planctomycetes and their phenomic and genomic characterization uncovers novel biology.</title>
        <authorList>
            <person name="Wiegand S."/>
            <person name="Jogler M."/>
            <person name="Boedeker C."/>
            <person name="Pinto D."/>
            <person name="Vollmers J."/>
            <person name="Rivas-Marin E."/>
            <person name="Kohn T."/>
            <person name="Peeters S.H."/>
            <person name="Heuer A."/>
            <person name="Rast P."/>
            <person name="Oberbeckmann S."/>
            <person name="Bunk B."/>
            <person name="Jeske O."/>
            <person name="Meyerdierks A."/>
            <person name="Storesund J.E."/>
            <person name="Kallscheuer N."/>
            <person name="Luecker S."/>
            <person name="Lage O.M."/>
            <person name="Pohl T."/>
            <person name="Merkel B.J."/>
            <person name="Hornburger P."/>
            <person name="Mueller R.-W."/>
            <person name="Bruemmer F."/>
            <person name="Labrenz M."/>
            <person name="Spormann A.M."/>
            <person name="Op den Camp H."/>
            <person name="Overmann J."/>
            <person name="Amann R."/>
            <person name="Jetten M.S.M."/>
            <person name="Mascher T."/>
            <person name="Medema M.H."/>
            <person name="Devos D.P."/>
            <person name="Kaster A.-K."/>
            <person name="Ovreas L."/>
            <person name="Rohde M."/>
            <person name="Galperin M.Y."/>
            <person name="Jogler C."/>
        </authorList>
    </citation>
    <scope>NUCLEOTIDE SEQUENCE [LARGE SCALE GENOMIC DNA]</scope>
    <source>
        <strain evidence="2 3">ElP</strain>
    </source>
</reference>
<dbReference type="GO" id="GO:0008168">
    <property type="term" value="F:methyltransferase activity"/>
    <property type="evidence" value="ECO:0007669"/>
    <property type="project" value="UniProtKB-KW"/>
</dbReference>
<evidence type="ECO:0000313" key="2">
    <source>
        <dbReference type="EMBL" id="QDV38942.1"/>
    </source>
</evidence>
<evidence type="ECO:0000256" key="1">
    <source>
        <dbReference type="SAM" id="MobiDB-lite"/>
    </source>
</evidence>
<dbReference type="InterPro" id="IPR005358">
    <property type="entry name" value="Puta_zinc/iron-chelating_dom"/>
</dbReference>
<dbReference type="GO" id="GO:0032259">
    <property type="term" value="P:methylation"/>
    <property type="evidence" value="ECO:0007669"/>
    <property type="project" value="UniProtKB-KW"/>
</dbReference>
<dbReference type="RefSeq" id="WP_145277834.1">
    <property type="nucleotide sequence ID" value="NZ_CP036426.1"/>
</dbReference>
<dbReference type="KEGG" id="tpla:ElP_69020"/>
<sequence>MSRRTPSNRFGGRPRRARGPAVPGPTPNTRRPPESVSARVELEVGGTPIGVEFEVPTGPVPPEGVLPVFRALTDAIVAESEREVEAQGRAISCRKGCGACCRQLVPVAEAEARALRDLIGRMPEPRRSEVLRRFAEARRRLDEAGLLELLLHPERTTVEQRRALGPDYFRLGIPCPFLEEESCSIHPERPLACREYLVTSPAEDCADPTPERIRRVELPIVLSGLLSRFGSGPGGPGTTWVALVVAPGWAEEQAEGGSVPLRPGPDRVRELFRLLAGEDPQGPPPGLGEC</sequence>
<keyword evidence="2" id="KW-0489">Methyltransferase</keyword>
<dbReference type="Pfam" id="PF03692">
    <property type="entry name" value="CxxCxxCC"/>
    <property type="match status" value="1"/>
</dbReference>
<organism evidence="2 3">
    <name type="scientific">Tautonia plasticadhaerens</name>
    <dbReference type="NCBI Taxonomy" id="2527974"/>
    <lineage>
        <taxon>Bacteria</taxon>
        <taxon>Pseudomonadati</taxon>
        <taxon>Planctomycetota</taxon>
        <taxon>Planctomycetia</taxon>
        <taxon>Isosphaerales</taxon>
        <taxon>Isosphaeraceae</taxon>
        <taxon>Tautonia</taxon>
    </lineage>
</organism>
<keyword evidence="2" id="KW-0969">Cilium</keyword>
<gene>
    <name evidence="2" type="ORF">ElP_69020</name>
</gene>
<keyword evidence="3" id="KW-1185">Reference proteome</keyword>
<dbReference type="AlphaFoldDB" id="A0A518HDK8"/>
<proteinExistence type="predicted"/>
<dbReference type="EMBL" id="CP036426">
    <property type="protein sequence ID" value="QDV38942.1"/>
    <property type="molecule type" value="Genomic_DNA"/>
</dbReference>
<feature type="region of interest" description="Disordered" evidence="1">
    <location>
        <begin position="1"/>
        <end position="37"/>
    </location>
</feature>
<protein>
    <submittedName>
        <fullName evidence="2">Flagellin N-methylase</fullName>
    </submittedName>
</protein>
<keyword evidence="2" id="KW-0966">Cell projection</keyword>
<name>A0A518HDK8_9BACT</name>
<evidence type="ECO:0000313" key="3">
    <source>
        <dbReference type="Proteomes" id="UP000317835"/>
    </source>
</evidence>
<keyword evidence="2" id="KW-0282">Flagellum</keyword>
<accession>A0A518HDK8</accession>